<sequence length="73" mass="8393">MIRQWLLLGQGTRERGNCPKPWAPPRSATRETGRHEKKRRATDCFWPGQKGMSVLRSRGGLKSDLTRDSSELR</sequence>
<gene>
    <name evidence="2" type="ORF">FJTKL_00307</name>
</gene>
<evidence type="ECO:0000313" key="2">
    <source>
        <dbReference type="EMBL" id="KAL2277003.1"/>
    </source>
</evidence>
<proteinExistence type="predicted"/>
<protein>
    <submittedName>
        <fullName evidence="2">Uncharacterized protein</fullName>
    </submittedName>
</protein>
<feature type="compositionally biased region" description="Basic and acidic residues" evidence="1">
    <location>
        <begin position="64"/>
        <end position="73"/>
    </location>
</feature>
<reference evidence="2 3" key="1">
    <citation type="submission" date="2024-03" db="EMBL/GenBank/DDBJ databases">
        <title>A high-quality draft genome sequence of Diaporthe vaccinii, a causative agent of upright dieback and viscid rot disease in cranberry plants.</title>
        <authorList>
            <person name="Sarrasin M."/>
            <person name="Lang B.F."/>
            <person name="Burger G."/>
        </authorList>
    </citation>
    <scope>NUCLEOTIDE SEQUENCE [LARGE SCALE GENOMIC DNA]</scope>
    <source>
        <strain evidence="2 3">IS7</strain>
    </source>
</reference>
<keyword evidence="3" id="KW-1185">Reference proteome</keyword>
<dbReference type="Proteomes" id="UP001600888">
    <property type="component" value="Unassembled WGS sequence"/>
</dbReference>
<evidence type="ECO:0000256" key="1">
    <source>
        <dbReference type="SAM" id="MobiDB-lite"/>
    </source>
</evidence>
<evidence type="ECO:0000313" key="3">
    <source>
        <dbReference type="Proteomes" id="UP001600888"/>
    </source>
</evidence>
<dbReference type="EMBL" id="JBAWTH010000105">
    <property type="protein sequence ID" value="KAL2277003.1"/>
    <property type="molecule type" value="Genomic_DNA"/>
</dbReference>
<comment type="caution">
    <text evidence="2">The sequence shown here is derived from an EMBL/GenBank/DDBJ whole genome shotgun (WGS) entry which is preliminary data.</text>
</comment>
<organism evidence="2 3">
    <name type="scientific">Diaporthe vaccinii</name>
    <dbReference type="NCBI Taxonomy" id="105482"/>
    <lineage>
        <taxon>Eukaryota</taxon>
        <taxon>Fungi</taxon>
        <taxon>Dikarya</taxon>
        <taxon>Ascomycota</taxon>
        <taxon>Pezizomycotina</taxon>
        <taxon>Sordariomycetes</taxon>
        <taxon>Sordariomycetidae</taxon>
        <taxon>Diaporthales</taxon>
        <taxon>Diaporthaceae</taxon>
        <taxon>Diaporthe</taxon>
        <taxon>Diaporthe eres species complex</taxon>
    </lineage>
</organism>
<feature type="region of interest" description="Disordered" evidence="1">
    <location>
        <begin position="12"/>
        <end position="73"/>
    </location>
</feature>
<name>A0ABR4E3J8_9PEZI</name>
<accession>A0ABR4E3J8</accession>